<organism evidence="2 3">
    <name type="scientific">Flemingia macrophylla</name>
    <dbReference type="NCBI Taxonomy" id="520843"/>
    <lineage>
        <taxon>Eukaryota</taxon>
        <taxon>Viridiplantae</taxon>
        <taxon>Streptophyta</taxon>
        <taxon>Embryophyta</taxon>
        <taxon>Tracheophyta</taxon>
        <taxon>Spermatophyta</taxon>
        <taxon>Magnoliopsida</taxon>
        <taxon>eudicotyledons</taxon>
        <taxon>Gunneridae</taxon>
        <taxon>Pentapetalae</taxon>
        <taxon>rosids</taxon>
        <taxon>fabids</taxon>
        <taxon>Fabales</taxon>
        <taxon>Fabaceae</taxon>
        <taxon>Papilionoideae</taxon>
        <taxon>50 kb inversion clade</taxon>
        <taxon>NPAAA clade</taxon>
        <taxon>indigoferoid/millettioid clade</taxon>
        <taxon>Phaseoleae</taxon>
        <taxon>Flemingia</taxon>
    </lineage>
</organism>
<dbReference type="EMBL" id="JBGMDY010000005">
    <property type="protein sequence ID" value="KAL2334153.1"/>
    <property type="molecule type" value="Genomic_DNA"/>
</dbReference>
<feature type="compositionally biased region" description="Low complexity" evidence="1">
    <location>
        <begin position="102"/>
        <end position="112"/>
    </location>
</feature>
<proteinExistence type="predicted"/>
<evidence type="ECO:0000256" key="1">
    <source>
        <dbReference type="SAM" id="MobiDB-lite"/>
    </source>
</evidence>
<sequence>MILMVALKNNTRINWVYVVQDNMLKIRRLMDFKCPYSHFVSRLIEHFQVNVDEEARKLVKDVHDVKDKVLKMMRLTKIDVGWISRDEVPKPEENVPPFVTSEQPPIEQQPPEATTSQPLASPSGFIHGDYKPKTPFKVMVMSRLDAIQATQQREFKELKELFEVISKRLDNSS</sequence>
<comment type="caution">
    <text evidence="2">The sequence shown here is derived from an EMBL/GenBank/DDBJ whole genome shotgun (WGS) entry which is preliminary data.</text>
</comment>
<evidence type="ECO:0000313" key="2">
    <source>
        <dbReference type="EMBL" id="KAL2334153.1"/>
    </source>
</evidence>
<protein>
    <submittedName>
        <fullName evidence="2">Uncharacterized protein</fullName>
    </submittedName>
</protein>
<reference evidence="2 3" key="1">
    <citation type="submission" date="2024-08" db="EMBL/GenBank/DDBJ databases">
        <title>Insights into the chromosomal genome structure of Flemingia macrophylla.</title>
        <authorList>
            <person name="Ding Y."/>
            <person name="Zhao Y."/>
            <person name="Bi W."/>
            <person name="Wu M."/>
            <person name="Zhao G."/>
            <person name="Gong Y."/>
            <person name="Li W."/>
            <person name="Zhang P."/>
        </authorList>
    </citation>
    <scope>NUCLEOTIDE SEQUENCE [LARGE SCALE GENOMIC DNA]</scope>
    <source>
        <strain evidence="2">DYQJB</strain>
        <tissue evidence="2">Leaf</tissue>
    </source>
</reference>
<feature type="region of interest" description="Disordered" evidence="1">
    <location>
        <begin position="89"/>
        <end position="129"/>
    </location>
</feature>
<gene>
    <name evidence="2" type="ORF">Fmac_015366</name>
</gene>
<keyword evidence="3" id="KW-1185">Reference proteome</keyword>
<evidence type="ECO:0000313" key="3">
    <source>
        <dbReference type="Proteomes" id="UP001603857"/>
    </source>
</evidence>
<dbReference type="Proteomes" id="UP001603857">
    <property type="component" value="Unassembled WGS sequence"/>
</dbReference>
<accession>A0ABD1MED1</accession>
<name>A0ABD1MED1_9FABA</name>
<dbReference type="AlphaFoldDB" id="A0ABD1MED1"/>